<dbReference type="Proteomes" id="UP000182278">
    <property type="component" value="Unassembled WGS sequence"/>
</dbReference>
<evidence type="ECO:0000313" key="1">
    <source>
        <dbReference type="EMBL" id="OIN95659.1"/>
    </source>
</evidence>
<dbReference type="STRING" id="1817893.AUJ66_08775"/>
<name>A0A1J4S8A2_9BACT</name>
<sequence>MVKCRECNKEYNPLIEGASSSGFAGYCRKCELKIIKKEWVKIRSLKGISFNKKTKGRYGKNGNK</sequence>
<evidence type="ECO:0000313" key="2">
    <source>
        <dbReference type="Proteomes" id="UP000182278"/>
    </source>
</evidence>
<gene>
    <name evidence="1" type="ORF">AUJ66_08775</name>
</gene>
<organism evidence="1 2">
    <name type="scientific">Candidatus Desantisbacteria bacterium CG1_02_38_46</name>
    <dbReference type="NCBI Taxonomy" id="1817893"/>
    <lineage>
        <taxon>Bacteria</taxon>
        <taxon>Candidatus Desantisiibacteriota</taxon>
    </lineage>
</organism>
<accession>A0A1J4S8A2</accession>
<proteinExistence type="predicted"/>
<protein>
    <submittedName>
        <fullName evidence="1">Uncharacterized protein</fullName>
    </submittedName>
</protein>
<dbReference type="EMBL" id="MNUO01000132">
    <property type="protein sequence ID" value="OIN95659.1"/>
    <property type="molecule type" value="Genomic_DNA"/>
</dbReference>
<reference evidence="1 2" key="1">
    <citation type="journal article" date="2016" name="Environ. Microbiol.">
        <title>Genomic resolution of a cold subsurface aquifer community provides metabolic insights for novel microbes adapted to high CO concentrations.</title>
        <authorList>
            <person name="Probst A.J."/>
            <person name="Castelle C.J."/>
            <person name="Singh A."/>
            <person name="Brown C.T."/>
            <person name="Anantharaman K."/>
            <person name="Sharon I."/>
            <person name="Hug L.A."/>
            <person name="Burstein D."/>
            <person name="Emerson J.B."/>
            <person name="Thomas B.C."/>
            <person name="Banfield J.F."/>
        </authorList>
    </citation>
    <scope>NUCLEOTIDE SEQUENCE [LARGE SCALE GENOMIC DNA]</scope>
    <source>
        <strain evidence="1">CG1_02_38_46</strain>
    </source>
</reference>
<comment type="caution">
    <text evidence="1">The sequence shown here is derived from an EMBL/GenBank/DDBJ whole genome shotgun (WGS) entry which is preliminary data.</text>
</comment>
<dbReference type="AlphaFoldDB" id="A0A1J4S8A2"/>